<reference evidence="4 5" key="1">
    <citation type="submission" date="2012-08" db="EMBL/GenBank/DDBJ databases">
        <title>Whole genome shotgun sequence of Kineosphaera limosa NBRC 100340.</title>
        <authorList>
            <person name="Yoshida I."/>
            <person name="Isaki S."/>
            <person name="Hosoyama A."/>
            <person name="Tsuchikane K."/>
            <person name="Katsumata H."/>
            <person name="Ando Y."/>
            <person name="Ohji S."/>
            <person name="Hamada M."/>
            <person name="Tamura T."/>
            <person name="Yamazoe A."/>
            <person name="Yamazaki S."/>
            <person name="Fujita N."/>
        </authorList>
    </citation>
    <scope>NUCLEOTIDE SEQUENCE [LARGE SCALE GENOMIC DNA]</scope>
    <source>
        <strain evidence="4 5">NBRC 100340</strain>
    </source>
</reference>
<keyword evidence="2" id="KW-0547">Nucleotide-binding</keyword>
<proteinExistence type="predicted"/>
<dbReference type="SUPFAM" id="SSF140931">
    <property type="entry name" value="Fic-like"/>
    <property type="match status" value="1"/>
</dbReference>
<feature type="binding site" evidence="2">
    <location>
        <begin position="190"/>
        <end position="197"/>
    </location>
    <ligand>
        <name>ATP</name>
        <dbReference type="ChEBI" id="CHEBI:30616"/>
    </ligand>
</feature>
<evidence type="ECO:0000313" key="5">
    <source>
        <dbReference type="Proteomes" id="UP000008366"/>
    </source>
</evidence>
<name>K6WCB4_9MICO</name>
<dbReference type="Pfam" id="PF02661">
    <property type="entry name" value="Fic"/>
    <property type="match status" value="1"/>
</dbReference>
<dbReference type="SUPFAM" id="SSF46785">
    <property type="entry name" value="Winged helix' DNA-binding domain"/>
    <property type="match status" value="1"/>
</dbReference>
<dbReference type="InterPro" id="IPR003812">
    <property type="entry name" value="Fido"/>
</dbReference>
<keyword evidence="2" id="KW-0067">ATP-binding</keyword>
<dbReference type="PANTHER" id="PTHR13504:SF38">
    <property type="entry name" value="FIDO DOMAIN-CONTAINING PROTEIN"/>
    <property type="match status" value="1"/>
</dbReference>
<dbReference type="AlphaFoldDB" id="K6WCB4"/>
<dbReference type="GO" id="GO:0005524">
    <property type="term" value="F:ATP binding"/>
    <property type="evidence" value="ECO:0007669"/>
    <property type="project" value="UniProtKB-KW"/>
</dbReference>
<dbReference type="PROSITE" id="PS51459">
    <property type="entry name" value="FIDO"/>
    <property type="match status" value="1"/>
</dbReference>
<dbReference type="InterPro" id="IPR036388">
    <property type="entry name" value="WH-like_DNA-bd_sf"/>
</dbReference>
<dbReference type="Gene3D" id="1.10.10.10">
    <property type="entry name" value="Winged helix-like DNA-binding domain superfamily/Winged helix DNA-binding domain"/>
    <property type="match status" value="1"/>
</dbReference>
<comment type="caution">
    <text evidence="4">The sequence shown here is derived from an EMBL/GenBank/DDBJ whole genome shotgun (WGS) entry which is preliminary data.</text>
</comment>
<organism evidence="4 5">
    <name type="scientific">Kineosphaera limosa NBRC 100340</name>
    <dbReference type="NCBI Taxonomy" id="1184609"/>
    <lineage>
        <taxon>Bacteria</taxon>
        <taxon>Bacillati</taxon>
        <taxon>Actinomycetota</taxon>
        <taxon>Actinomycetes</taxon>
        <taxon>Micrococcales</taxon>
        <taxon>Dermatophilaceae</taxon>
        <taxon>Kineosphaera</taxon>
    </lineage>
</organism>
<evidence type="ECO:0000313" key="4">
    <source>
        <dbReference type="EMBL" id="GAB96900.1"/>
    </source>
</evidence>
<accession>K6WCB4</accession>
<evidence type="ECO:0000256" key="2">
    <source>
        <dbReference type="PIRSR" id="PIRSR640198-2"/>
    </source>
</evidence>
<dbReference type="Proteomes" id="UP000008366">
    <property type="component" value="Unassembled WGS sequence"/>
</dbReference>
<dbReference type="InterPro" id="IPR036390">
    <property type="entry name" value="WH_DNA-bd_sf"/>
</dbReference>
<dbReference type="eggNOG" id="COG3177">
    <property type="taxonomic scope" value="Bacteria"/>
</dbReference>
<sequence>MLPNIAPSPVALPSRLMAETEEATRAMASFDAVAGRTLTPYNSLLLRSESAASSRIENLTASARAIAEAEIGENAKVNPTMILGNVRAMEAALAASDTLADDALGAILAMHRALMQGSWPAIAGRLRLQQVWIGGSALGPVGAEFVPPQPEDVPPAMADLARFLARDDLPPLVHAALAHAQFETIHPFADGNGRTGRALLHAHLRHSGVTTHVTVPISAGLLVERDRYFAALTAYRQGDPEPIVACVARAALAAVESATVLLDELAAVRTNWASTIRARSDSAIWRTLDVLVRRPVVTADVLAADLGASTVTARVHLRDLVAAGVVRESTGRSRNRVWRAPDILEVLDAYAQRVGRRC</sequence>
<protein>
    <recommendedName>
        <fullName evidence="3">Fido domain-containing protein</fullName>
    </recommendedName>
</protein>
<dbReference type="Gene3D" id="1.10.3290.10">
    <property type="entry name" value="Fido-like domain"/>
    <property type="match status" value="1"/>
</dbReference>
<gene>
    <name evidence="4" type="ORF">KILIM_051_00430</name>
</gene>
<feature type="domain" description="Fido" evidence="3">
    <location>
        <begin position="102"/>
        <end position="249"/>
    </location>
</feature>
<evidence type="ECO:0000256" key="1">
    <source>
        <dbReference type="PIRSR" id="PIRSR640198-1"/>
    </source>
</evidence>
<dbReference type="InterPro" id="IPR040198">
    <property type="entry name" value="Fido_containing"/>
</dbReference>
<dbReference type="InterPro" id="IPR036597">
    <property type="entry name" value="Fido-like_dom_sf"/>
</dbReference>
<keyword evidence="5" id="KW-1185">Reference proteome</keyword>
<dbReference type="EMBL" id="BAHD01000051">
    <property type="protein sequence ID" value="GAB96900.1"/>
    <property type="molecule type" value="Genomic_DNA"/>
</dbReference>
<dbReference type="PANTHER" id="PTHR13504">
    <property type="entry name" value="FIDO DOMAIN-CONTAINING PROTEIN DDB_G0283145"/>
    <property type="match status" value="1"/>
</dbReference>
<dbReference type="STRING" id="1184609.KILIM_051_00430"/>
<feature type="active site" evidence="1">
    <location>
        <position position="186"/>
    </location>
</feature>
<evidence type="ECO:0000259" key="3">
    <source>
        <dbReference type="PROSITE" id="PS51459"/>
    </source>
</evidence>